<feature type="domain" description="Calcineurin-like phosphoesterase" evidence="1">
    <location>
        <begin position="2"/>
        <end position="138"/>
    </location>
</feature>
<dbReference type="Pfam" id="PF00149">
    <property type="entry name" value="Metallophos"/>
    <property type="match status" value="1"/>
</dbReference>
<sequence>MIYFVSDLHFGHDNIREFEAPTRSHWNSVEEMDEGLIELWNNTITNNDIVYNIGDFFFNMKPSKVEDILNRLNYKEMILIAGNHDHKKLIKLYERNGITVKYADMIKKDGKRFYLSHYPTLIGRKNMFNIHGHIHSQLMDTEYHINVGYDVEGKIAYSFDDIISRAGEYNGEIQR</sequence>
<dbReference type="Gene3D" id="3.60.21.10">
    <property type="match status" value="1"/>
</dbReference>
<evidence type="ECO:0000259" key="1">
    <source>
        <dbReference type="Pfam" id="PF00149"/>
    </source>
</evidence>
<dbReference type="RefSeq" id="YP_009099428.1">
    <property type="nucleotide sequence ID" value="NC_025426.1"/>
</dbReference>
<gene>
    <name evidence="2" type="ORF">P108_0091</name>
</gene>
<proteinExistence type="predicted"/>
<keyword evidence="3" id="KW-1185">Reference proteome</keyword>
<organism evidence="2 3">
    <name type="scientific">Staphylococcus phage P108</name>
    <dbReference type="NCBI Taxonomy" id="1526408"/>
    <lineage>
        <taxon>Viruses</taxon>
        <taxon>Duplodnaviria</taxon>
        <taxon>Heunggongvirae</taxon>
        <taxon>Uroviricota</taxon>
        <taxon>Caudoviricetes</taxon>
        <taxon>Herelleviridae</taxon>
        <taxon>Twortvirinae</taxon>
        <taxon>Kayvirus</taxon>
        <taxon>Kayvirus P108</taxon>
    </lineage>
</organism>
<dbReference type="GO" id="GO:0016787">
    <property type="term" value="F:hydrolase activity"/>
    <property type="evidence" value="ECO:0007669"/>
    <property type="project" value="InterPro"/>
</dbReference>
<dbReference type="EMBL" id="KM216423">
    <property type="protein sequence ID" value="AIK69538.1"/>
    <property type="molecule type" value="Genomic_DNA"/>
</dbReference>
<dbReference type="SUPFAM" id="SSF56300">
    <property type="entry name" value="Metallo-dependent phosphatases"/>
    <property type="match status" value="1"/>
</dbReference>
<dbReference type="InterPro" id="IPR029052">
    <property type="entry name" value="Metallo-depent_PP-like"/>
</dbReference>
<protein>
    <submittedName>
        <fullName evidence="2">Phosphoesterase</fullName>
    </submittedName>
</protein>
<accession>A0A076YPK6</accession>
<dbReference type="SMR" id="A0A076YPK6"/>
<evidence type="ECO:0000313" key="2">
    <source>
        <dbReference type="EMBL" id="AIK69538.1"/>
    </source>
</evidence>
<reference evidence="2 3" key="1">
    <citation type="submission" date="2014-07" db="EMBL/GenBank/DDBJ databases">
        <authorList>
            <person name="Yuan W."/>
            <person name="Rao X."/>
        </authorList>
    </citation>
    <scope>NUCLEOTIDE SEQUENCE [LARGE SCALE GENOMIC DNA]</scope>
</reference>
<dbReference type="Proteomes" id="UP000202284">
    <property type="component" value="Segment"/>
</dbReference>
<evidence type="ECO:0000313" key="3">
    <source>
        <dbReference type="Proteomes" id="UP000202284"/>
    </source>
</evidence>
<name>A0A076YPK6_9CAUD</name>
<dbReference type="GeneID" id="22110137"/>
<dbReference type="KEGG" id="vg:22110137"/>
<dbReference type="InterPro" id="IPR004843">
    <property type="entry name" value="Calcineurin-like_PHP"/>
</dbReference>
<dbReference type="OrthoDB" id="19076at10239"/>